<gene>
    <name evidence="3" type="ORF">FHX80_115713</name>
    <name evidence="4" type="ORF">OIE64_03290</name>
</gene>
<dbReference type="Proteomes" id="UP001330827">
    <property type="component" value="Chromosome"/>
</dbReference>
<proteinExistence type="predicted"/>
<dbReference type="Gene3D" id="1.10.1720.10">
    <property type="entry name" value="L-proline 3-hydroxylase, C-terminal domain"/>
    <property type="match status" value="1"/>
</dbReference>
<dbReference type="InterPro" id="IPR027443">
    <property type="entry name" value="IPNS-like_sf"/>
</dbReference>
<feature type="domain" description="L-proline 3-hydroxylase C-terminal" evidence="2">
    <location>
        <begin position="205"/>
        <end position="283"/>
    </location>
</feature>
<evidence type="ECO:0000313" key="4">
    <source>
        <dbReference type="EMBL" id="WSC11966.1"/>
    </source>
</evidence>
<keyword evidence="6" id="KW-1185">Reference proteome</keyword>
<dbReference type="GO" id="GO:0016706">
    <property type="term" value="F:2-oxoglutarate-dependent dioxygenase activity"/>
    <property type="evidence" value="ECO:0007669"/>
    <property type="project" value="InterPro"/>
</dbReference>
<protein>
    <submittedName>
        <fullName evidence="4">Aspartyl/asparaginyl beta-hydroxylase domain-containing protein</fullName>
    </submittedName>
    <submittedName>
        <fullName evidence="3">L-proline 3-hydroxylase-like protein</fullName>
    </submittedName>
</protein>
<reference evidence="4 6" key="2">
    <citation type="submission" date="2022-10" db="EMBL/GenBank/DDBJ databases">
        <title>The complete genomes of actinobacterial strains from the NBC collection.</title>
        <authorList>
            <person name="Joergensen T.S."/>
            <person name="Alvarez Arevalo M."/>
            <person name="Sterndorff E.B."/>
            <person name="Faurdal D."/>
            <person name="Vuksanovic O."/>
            <person name="Mourched A.-S."/>
            <person name="Charusanti P."/>
            <person name="Shaw S."/>
            <person name="Blin K."/>
            <person name="Weber T."/>
        </authorList>
    </citation>
    <scope>NUCLEOTIDE SEQUENCE [LARGE SCALE GENOMIC DNA]</scope>
    <source>
        <strain evidence="4 6">NBC 01769</strain>
    </source>
</reference>
<dbReference type="EMBL" id="CP109114">
    <property type="protein sequence ID" value="WSC11966.1"/>
    <property type="molecule type" value="Genomic_DNA"/>
</dbReference>
<dbReference type="EMBL" id="VIWW01000001">
    <property type="protein sequence ID" value="TWG07208.1"/>
    <property type="molecule type" value="Genomic_DNA"/>
</dbReference>
<name>A0A561V6F7_9ACTN</name>
<dbReference type="Pfam" id="PF05373">
    <property type="entry name" value="Pro_3_hydrox_C"/>
    <property type="match status" value="1"/>
</dbReference>
<feature type="domain" description="Aspartyl/asparaginy/proline hydroxylase" evidence="1">
    <location>
        <begin position="35"/>
        <end position="180"/>
    </location>
</feature>
<dbReference type="RefSeq" id="WP_145766841.1">
    <property type="nucleotide sequence ID" value="NZ_CP109114.1"/>
</dbReference>
<dbReference type="InterPro" id="IPR037037">
    <property type="entry name" value="Pro_3_hydrox_C_sf"/>
</dbReference>
<dbReference type="InterPro" id="IPR007803">
    <property type="entry name" value="Asp/Arg/Pro-Hydrxlase"/>
</dbReference>
<evidence type="ECO:0000313" key="6">
    <source>
        <dbReference type="Proteomes" id="UP001330827"/>
    </source>
</evidence>
<organism evidence="3 5">
    <name type="scientific">Streptomyces brevispora</name>
    <dbReference type="NCBI Taxonomy" id="887462"/>
    <lineage>
        <taxon>Bacteria</taxon>
        <taxon>Bacillati</taxon>
        <taxon>Actinomycetota</taxon>
        <taxon>Actinomycetes</taxon>
        <taxon>Kitasatosporales</taxon>
        <taxon>Streptomycetaceae</taxon>
        <taxon>Streptomyces</taxon>
    </lineage>
</organism>
<accession>A0A561V6F7</accession>
<evidence type="ECO:0000259" key="2">
    <source>
        <dbReference type="Pfam" id="PF05373"/>
    </source>
</evidence>
<dbReference type="Proteomes" id="UP000318186">
    <property type="component" value="Unassembled WGS sequence"/>
</dbReference>
<evidence type="ECO:0000259" key="1">
    <source>
        <dbReference type="Pfam" id="PF05118"/>
    </source>
</evidence>
<dbReference type="SUPFAM" id="SSF51197">
    <property type="entry name" value="Clavaminate synthase-like"/>
    <property type="match status" value="1"/>
</dbReference>
<evidence type="ECO:0000313" key="5">
    <source>
        <dbReference type="Proteomes" id="UP000318186"/>
    </source>
</evidence>
<dbReference type="OrthoDB" id="1441538at2"/>
<reference evidence="3 5" key="1">
    <citation type="submission" date="2019-06" db="EMBL/GenBank/DDBJ databases">
        <title>Sequencing the genomes of 1000 actinobacteria strains.</title>
        <authorList>
            <person name="Klenk H.-P."/>
        </authorList>
    </citation>
    <scope>NUCLEOTIDE SEQUENCE [LARGE SCALE GENOMIC DNA]</scope>
    <source>
        <strain evidence="3 5">DSM 42059</strain>
    </source>
</reference>
<sequence length="285" mass="31946">MRTHYVGDTCLDDARLAKDLATSDSIAWSEAYSDYVFGGAWKSCMLWARGGSAGDGVVTHYDHDRPAAFSEFADQLPYLRELISTVADLDRLNFVRLAKVQNSVIIPHRDLLELGDLADETRNAHRMHIPLATNEDCFFNEGDTVFRMRKGEVWFLDASEIHSVAVLSSQERVHLMFDFVDVPSAKPLISVEGASPDAGIPADRTVKRPPLTEADHAHLMRLADVLTLETVNEIFSIVIKKHFRCDGGEGFVWNTMIDIARAAEDPAVLPHVKELRRHYTLERSA</sequence>
<dbReference type="Pfam" id="PF05118">
    <property type="entry name" value="Asp_Arg_Hydrox"/>
    <property type="match status" value="1"/>
</dbReference>
<dbReference type="Gene3D" id="2.60.120.330">
    <property type="entry name" value="B-lactam Antibiotic, Isopenicillin N Synthase, Chain"/>
    <property type="match status" value="1"/>
</dbReference>
<dbReference type="InterPro" id="IPR008035">
    <property type="entry name" value="Pro_3_hydrox_C"/>
</dbReference>
<evidence type="ECO:0000313" key="3">
    <source>
        <dbReference type="EMBL" id="TWG07208.1"/>
    </source>
</evidence>
<dbReference type="AlphaFoldDB" id="A0A561V6F7"/>